<evidence type="ECO:0000313" key="2">
    <source>
        <dbReference type="Proteomes" id="UP000236291"/>
    </source>
</evidence>
<comment type="caution">
    <text evidence="1">The sequence shown here is derived from an EMBL/GenBank/DDBJ whole genome shotgun (WGS) entry which is preliminary data.</text>
</comment>
<name>A0A2K3K056_TRIPR</name>
<reference evidence="1 2" key="2">
    <citation type="journal article" date="2017" name="Front. Plant Sci.">
        <title>Gene Classification and Mining of Molecular Markers Useful in Red Clover (Trifolium pratense) Breeding.</title>
        <authorList>
            <person name="Istvanek J."/>
            <person name="Dluhosova J."/>
            <person name="Dluhos P."/>
            <person name="Patkova L."/>
            <person name="Nedelnik J."/>
            <person name="Repkova J."/>
        </authorList>
    </citation>
    <scope>NUCLEOTIDE SEQUENCE [LARGE SCALE GENOMIC DNA]</scope>
    <source>
        <strain evidence="2">cv. Tatra</strain>
        <tissue evidence="1">Young leaves</tissue>
    </source>
</reference>
<protein>
    <submittedName>
        <fullName evidence="1">Uncharacterized protein</fullName>
    </submittedName>
</protein>
<organism evidence="1 2">
    <name type="scientific">Trifolium pratense</name>
    <name type="common">Red clover</name>
    <dbReference type="NCBI Taxonomy" id="57577"/>
    <lineage>
        <taxon>Eukaryota</taxon>
        <taxon>Viridiplantae</taxon>
        <taxon>Streptophyta</taxon>
        <taxon>Embryophyta</taxon>
        <taxon>Tracheophyta</taxon>
        <taxon>Spermatophyta</taxon>
        <taxon>Magnoliopsida</taxon>
        <taxon>eudicotyledons</taxon>
        <taxon>Gunneridae</taxon>
        <taxon>Pentapetalae</taxon>
        <taxon>rosids</taxon>
        <taxon>fabids</taxon>
        <taxon>Fabales</taxon>
        <taxon>Fabaceae</taxon>
        <taxon>Papilionoideae</taxon>
        <taxon>50 kb inversion clade</taxon>
        <taxon>NPAAA clade</taxon>
        <taxon>Hologalegina</taxon>
        <taxon>IRL clade</taxon>
        <taxon>Trifolieae</taxon>
        <taxon>Trifolium</taxon>
    </lineage>
</organism>
<accession>A0A2K3K056</accession>
<dbReference type="Proteomes" id="UP000236291">
    <property type="component" value="Unassembled WGS sequence"/>
</dbReference>
<dbReference type="AlphaFoldDB" id="A0A2K3K056"/>
<proteinExistence type="predicted"/>
<feature type="non-terminal residue" evidence="1">
    <location>
        <position position="35"/>
    </location>
</feature>
<gene>
    <name evidence="1" type="ORF">L195_g059809</name>
</gene>
<sequence length="35" mass="4035">MTSKKQYECKAMHRNNCPLMVTSEKGQLANRHDLA</sequence>
<evidence type="ECO:0000313" key="1">
    <source>
        <dbReference type="EMBL" id="PNX59683.1"/>
    </source>
</evidence>
<reference evidence="1 2" key="1">
    <citation type="journal article" date="2014" name="Am. J. Bot.">
        <title>Genome assembly and annotation for red clover (Trifolium pratense; Fabaceae).</title>
        <authorList>
            <person name="Istvanek J."/>
            <person name="Jaros M."/>
            <person name="Krenek A."/>
            <person name="Repkova J."/>
        </authorList>
    </citation>
    <scope>NUCLEOTIDE SEQUENCE [LARGE SCALE GENOMIC DNA]</scope>
    <source>
        <strain evidence="2">cv. Tatra</strain>
        <tissue evidence="1">Young leaves</tissue>
    </source>
</reference>
<dbReference type="EMBL" id="ASHM01133105">
    <property type="protein sequence ID" value="PNX59683.1"/>
    <property type="molecule type" value="Genomic_DNA"/>
</dbReference>